<dbReference type="InterPro" id="IPR050545">
    <property type="entry name" value="Mycobact_MmpL"/>
</dbReference>
<feature type="region of interest" description="Disordered" evidence="7">
    <location>
        <begin position="1"/>
        <end position="28"/>
    </location>
</feature>
<feature type="transmembrane region" description="Helical" evidence="8">
    <location>
        <begin position="335"/>
        <end position="359"/>
    </location>
</feature>
<evidence type="ECO:0000259" key="9">
    <source>
        <dbReference type="PROSITE" id="PS50156"/>
    </source>
</evidence>
<gene>
    <name evidence="10" type="ORF">GCM10009549_42870</name>
</gene>
<dbReference type="EMBL" id="BAAAHG010000040">
    <property type="protein sequence ID" value="GAA0922861.1"/>
    <property type="molecule type" value="Genomic_DNA"/>
</dbReference>
<feature type="transmembrane region" description="Helical" evidence="8">
    <location>
        <begin position="704"/>
        <end position="727"/>
    </location>
</feature>
<feature type="transmembrane region" description="Helical" evidence="8">
    <location>
        <begin position="633"/>
        <end position="658"/>
    </location>
</feature>
<feature type="transmembrane region" description="Helical" evidence="8">
    <location>
        <begin position="308"/>
        <end position="329"/>
    </location>
</feature>
<name>A0ABN1P6I0_9ACTN</name>
<evidence type="ECO:0000256" key="7">
    <source>
        <dbReference type="SAM" id="MobiDB-lite"/>
    </source>
</evidence>
<feature type="transmembrane region" description="Helical" evidence="8">
    <location>
        <begin position="259"/>
        <end position="281"/>
    </location>
</feature>
<evidence type="ECO:0000256" key="1">
    <source>
        <dbReference type="ARBA" id="ARBA00004651"/>
    </source>
</evidence>
<keyword evidence="3" id="KW-1003">Cell membrane</keyword>
<evidence type="ECO:0000313" key="11">
    <source>
        <dbReference type="Proteomes" id="UP001501005"/>
    </source>
</evidence>
<keyword evidence="5 8" id="KW-1133">Transmembrane helix</keyword>
<evidence type="ECO:0000256" key="2">
    <source>
        <dbReference type="ARBA" id="ARBA00010157"/>
    </source>
</evidence>
<dbReference type="PROSITE" id="PS50156">
    <property type="entry name" value="SSD"/>
    <property type="match status" value="1"/>
</dbReference>
<dbReference type="Pfam" id="PF03176">
    <property type="entry name" value="MMPL"/>
    <property type="match status" value="2"/>
</dbReference>
<proteinExistence type="inferred from homology"/>
<feature type="transmembrane region" description="Helical" evidence="8">
    <location>
        <begin position="568"/>
        <end position="590"/>
    </location>
</feature>
<evidence type="ECO:0000256" key="5">
    <source>
        <dbReference type="ARBA" id="ARBA00022989"/>
    </source>
</evidence>
<dbReference type="Gene3D" id="1.20.1640.10">
    <property type="entry name" value="Multidrug efflux transporter AcrB transmembrane domain"/>
    <property type="match status" value="2"/>
</dbReference>
<dbReference type="PANTHER" id="PTHR33406">
    <property type="entry name" value="MEMBRANE PROTEIN MJ1562-RELATED"/>
    <property type="match status" value="1"/>
</dbReference>
<comment type="similarity">
    <text evidence="2">Belongs to the resistance-nodulation-cell division (RND) (TC 2.A.6) family. MmpL subfamily.</text>
</comment>
<accession>A0ABN1P6I0</accession>
<evidence type="ECO:0000256" key="6">
    <source>
        <dbReference type="ARBA" id="ARBA00023136"/>
    </source>
</evidence>
<keyword evidence="4 8" id="KW-0812">Transmembrane</keyword>
<feature type="domain" description="SSD" evidence="9">
    <location>
        <begin position="229"/>
        <end position="358"/>
    </location>
</feature>
<dbReference type="PANTHER" id="PTHR33406:SF11">
    <property type="entry name" value="MEMBRANE PROTEIN SCO6666-RELATED"/>
    <property type="match status" value="1"/>
</dbReference>
<dbReference type="Proteomes" id="UP001501005">
    <property type="component" value="Unassembled WGS sequence"/>
</dbReference>
<dbReference type="SUPFAM" id="SSF82866">
    <property type="entry name" value="Multidrug efflux transporter AcrB transmembrane domain"/>
    <property type="match status" value="2"/>
</dbReference>
<comment type="subcellular location">
    <subcellularLocation>
        <location evidence="1">Cell membrane</location>
        <topology evidence="1">Multi-pass membrane protein</topology>
    </subcellularLocation>
</comment>
<keyword evidence="6 8" id="KW-0472">Membrane</keyword>
<feature type="transmembrane region" description="Helical" evidence="8">
    <location>
        <begin position="679"/>
        <end position="698"/>
    </location>
</feature>
<keyword evidence="11" id="KW-1185">Reference proteome</keyword>
<dbReference type="InterPro" id="IPR000731">
    <property type="entry name" value="SSD"/>
</dbReference>
<sequence>MTTQHSTRPAGAGHAGQRREPSLPAPPPSALARLARGLVRLRTPVFLVIALVSLAATLLGAGAAGDLSSGGYTASGSESARAERILADRFGAGAPNMVLLLRAERPLTDADVASEGRAFTERVGSLDGVGYATSYWTTQDPALRSRDGRSALVLVRLSGDENEATRRAGELTAELTGEQGRFTVTATGRAVINDALEKQSEQDLTKAELIGAPLTLIILLVAFGSLVASLLPLLVGVVSVVCTLTVLRLLATVTDVSLFAMNVTTALGFGLAVDYSLFIVTRYREELQRGREVTDAVAESLRTAGRTVLFSALTVVLSLAALLVFPMMFLRSLAYAGIAVVSLAALTSLLILPPVLAVIGRRIDRLDVFARWRRRPAEGDDSVRGMWHRLATGVMRRPVAIGGAVAVLLIAPALPFGHARFGLTDDRILPQGAPAQAAAQTIRTDFAGAGTAPVTVVLPDLPEQGRQAALTGYLAELSRTEGTVRVDGPLGSWAKGRQIAPPGPASAAMADPKGVWLSVVSDTNPNSPAGERHTERVRAVDAPAAALVGGEAAALVDTKQALQDRIPYAGAIIALSMLILLFLFTGSLVVPVQALILNTLSLTASFGAMVYVFQDGHLKWLVGDFITTGQLEVTVPVLMFCVAFGLSMDYTVFLLSRIREEYLATGDNTRAVVFGIDHTGRLITAAALVVASVLGALATSELSLLKLLGAGLALAVLVDATLVRGILVPAVMKLCGRANWWAPAPLRRLHAKAGLRDG</sequence>
<feature type="transmembrane region" description="Helical" evidence="8">
    <location>
        <begin position="45"/>
        <end position="65"/>
    </location>
</feature>
<evidence type="ECO:0000256" key="3">
    <source>
        <dbReference type="ARBA" id="ARBA00022475"/>
    </source>
</evidence>
<protein>
    <submittedName>
        <fullName evidence="10">MMPL family transporter</fullName>
    </submittedName>
</protein>
<evidence type="ECO:0000256" key="8">
    <source>
        <dbReference type="SAM" id="Phobius"/>
    </source>
</evidence>
<feature type="transmembrane region" description="Helical" evidence="8">
    <location>
        <begin position="595"/>
        <end position="613"/>
    </location>
</feature>
<feature type="transmembrane region" description="Helical" evidence="8">
    <location>
        <begin position="399"/>
        <end position="417"/>
    </location>
</feature>
<organism evidence="10 11">
    <name type="scientific">Streptomyces thermoalcalitolerans</name>
    <dbReference type="NCBI Taxonomy" id="65605"/>
    <lineage>
        <taxon>Bacteria</taxon>
        <taxon>Bacillati</taxon>
        <taxon>Actinomycetota</taxon>
        <taxon>Actinomycetes</taxon>
        <taxon>Kitasatosporales</taxon>
        <taxon>Streptomycetaceae</taxon>
        <taxon>Streptomyces</taxon>
    </lineage>
</organism>
<dbReference type="InterPro" id="IPR004869">
    <property type="entry name" value="MMPL_dom"/>
</dbReference>
<dbReference type="RefSeq" id="WP_344052227.1">
    <property type="nucleotide sequence ID" value="NZ_BAAAHG010000040.1"/>
</dbReference>
<evidence type="ECO:0000256" key="4">
    <source>
        <dbReference type="ARBA" id="ARBA00022692"/>
    </source>
</evidence>
<reference evidence="10 11" key="1">
    <citation type="journal article" date="2019" name="Int. J. Syst. Evol. Microbiol.">
        <title>The Global Catalogue of Microorganisms (GCM) 10K type strain sequencing project: providing services to taxonomists for standard genome sequencing and annotation.</title>
        <authorList>
            <consortium name="The Broad Institute Genomics Platform"/>
            <consortium name="The Broad Institute Genome Sequencing Center for Infectious Disease"/>
            <person name="Wu L."/>
            <person name="Ma J."/>
        </authorList>
    </citation>
    <scope>NUCLEOTIDE SEQUENCE [LARGE SCALE GENOMIC DNA]</scope>
    <source>
        <strain evidence="10 11">JCM 10673</strain>
    </source>
</reference>
<feature type="transmembrane region" description="Helical" evidence="8">
    <location>
        <begin position="214"/>
        <end position="247"/>
    </location>
</feature>
<evidence type="ECO:0000313" key="10">
    <source>
        <dbReference type="EMBL" id="GAA0922861.1"/>
    </source>
</evidence>
<comment type="caution">
    <text evidence="10">The sequence shown here is derived from an EMBL/GenBank/DDBJ whole genome shotgun (WGS) entry which is preliminary data.</text>
</comment>